<evidence type="ECO:0000313" key="2">
    <source>
        <dbReference type="Proteomes" id="UP000007014"/>
    </source>
</evidence>
<dbReference type="AlphaFoldDB" id="M1VG91"/>
<organism evidence="1 2">
    <name type="scientific">Cyanidioschyzon merolae (strain NIES-3377 / 10D)</name>
    <name type="common">Unicellular red alga</name>
    <dbReference type="NCBI Taxonomy" id="280699"/>
    <lineage>
        <taxon>Eukaryota</taxon>
        <taxon>Rhodophyta</taxon>
        <taxon>Bangiophyceae</taxon>
        <taxon>Cyanidiales</taxon>
        <taxon>Cyanidiaceae</taxon>
        <taxon>Cyanidioschyzon</taxon>
    </lineage>
</organism>
<protein>
    <recommendedName>
        <fullName evidence="3">HIT-type domain-containing protein</fullName>
    </recommendedName>
</protein>
<evidence type="ECO:0000313" key="1">
    <source>
        <dbReference type="EMBL" id="BAM79658.1"/>
    </source>
</evidence>
<dbReference type="KEGG" id="cme:CYME_CMG154C"/>
<evidence type="ECO:0008006" key="3">
    <source>
        <dbReference type="Google" id="ProtNLM"/>
    </source>
</evidence>
<sequence length="171" mass="18981">MDKTGRCEVCSGTRLGASVDCSSKYRCPVCGVRYGSAQCFQEHVPRCSSQYRTLGAQRAPTWKRTKGVAVPERDPAARAESFAKRLALLVNNSSSGQTADSVEDQATLEYLRAQVQQQRETIEFIVEPRVSRTKRMERLSGVLASAGEFACFVKSLLEFVQFRSSFDEHGS</sequence>
<dbReference type="GeneID" id="16993191"/>
<dbReference type="EMBL" id="AP006489">
    <property type="protein sequence ID" value="BAM79658.1"/>
    <property type="molecule type" value="Genomic_DNA"/>
</dbReference>
<dbReference type="OrthoDB" id="18412at2759"/>
<gene>
    <name evidence="1" type="ORF">CYME_CMG154C</name>
</gene>
<dbReference type="Gene3D" id="3.30.60.190">
    <property type="match status" value="1"/>
</dbReference>
<name>M1VG91_CYAM1</name>
<keyword evidence="2" id="KW-1185">Reference proteome</keyword>
<reference evidence="1 2" key="2">
    <citation type="journal article" date="2007" name="BMC Biol.">
        <title>A 100%-complete sequence reveals unusually simple genomic features in the hot-spring red alga Cyanidioschyzon merolae.</title>
        <authorList>
            <person name="Nozaki H."/>
            <person name="Takano H."/>
            <person name="Misumi O."/>
            <person name="Terasawa K."/>
            <person name="Matsuzaki M."/>
            <person name="Maruyama S."/>
            <person name="Nishida K."/>
            <person name="Yagisawa F."/>
            <person name="Yoshida Y."/>
            <person name="Fujiwara T."/>
            <person name="Takio S."/>
            <person name="Tamura K."/>
            <person name="Chung S.J."/>
            <person name="Nakamura S."/>
            <person name="Kuroiwa H."/>
            <person name="Tanaka K."/>
            <person name="Sato N."/>
            <person name="Kuroiwa T."/>
        </authorList>
    </citation>
    <scope>NUCLEOTIDE SEQUENCE [LARGE SCALE GENOMIC DNA]</scope>
    <source>
        <strain evidence="1 2">10D</strain>
    </source>
</reference>
<dbReference type="Gramene" id="CMG154CT">
    <property type="protein sequence ID" value="CMG154CT"/>
    <property type="gene ID" value="CMG154C"/>
</dbReference>
<dbReference type="HOGENOM" id="CLU_1565099_0_0_1"/>
<proteinExistence type="predicted"/>
<reference evidence="1 2" key="1">
    <citation type="journal article" date="2004" name="Nature">
        <title>Genome sequence of the ultrasmall unicellular red alga Cyanidioschyzon merolae 10D.</title>
        <authorList>
            <person name="Matsuzaki M."/>
            <person name="Misumi O."/>
            <person name="Shin-i T."/>
            <person name="Maruyama S."/>
            <person name="Takahara M."/>
            <person name="Miyagishima S."/>
            <person name="Mori T."/>
            <person name="Nishida K."/>
            <person name="Yagisawa F."/>
            <person name="Nishida K."/>
            <person name="Yoshida Y."/>
            <person name="Nishimura Y."/>
            <person name="Nakao S."/>
            <person name="Kobayashi T."/>
            <person name="Momoyama Y."/>
            <person name="Higashiyama T."/>
            <person name="Minoda A."/>
            <person name="Sano M."/>
            <person name="Nomoto H."/>
            <person name="Oishi K."/>
            <person name="Hayashi H."/>
            <person name="Ohta F."/>
            <person name="Nishizaka S."/>
            <person name="Haga S."/>
            <person name="Miura S."/>
            <person name="Morishita T."/>
            <person name="Kabeya Y."/>
            <person name="Terasawa K."/>
            <person name="Suzuki Y."/>
            <person name="Ishii Y."/>
            <person name="Asakawa S."/>
            <person name="Takano H."/>
            <person name="Ohta N."/>
            <person name="Kuroiwa H."/>
            <person name="Tanaka K."/>
            <person name="Shimizu N."/>
            <person name="Sugano S."/>
            <person name="Sato N."/>
            <person name="Nozaki H."/>
            <person name="Ogasawara N."/>
            <person name="Kohara Y."/>
            <person name="Kuroiwa T."/>
        </authorList>
    </citation>
    <scope>NUCLEOTIDE SEQUENCE [LARGE SCALE GENOMIC DNA]</scope>
    <source>
        <strain evidence="1 2">10D</strain>
    </source>
</reference>
<dbReference type="Proteomes" id="UP000007014">
    <property type="component" value="Chromosome 7"/>
</dbReference>
<dbReference type="RefSeq" id="XP_005535944.1">
    <property type="nucleotide sequence ID" value="XM_005535887.1"/>
</dbReference>
<dbReference type="CDD" id="cd23024">
    <property type="entry name" value="zf-HIT_ZNHIT2-3"/>
    <property type="match status" value="1"/>
</dbReference>
<accession>M1VG91</accession>